<comment type="subcellular location">
    <subcellularLocation>
        <location evidence="1">Membrane</location>
        <topology evidence="1">Multi-pass membrane protein</topology>
    </subcellularLocation>
</comment>
<feature type="transmembrane region" description="Helical" evidence="6">
    <location>
        <begin position="23"/>
        <end position="56"/>
    </location>
</feature>
<evidence type="ECO:0000313" key="7">
    <source>
        <dbReference type="EMBL" id="PIE83700.1"/>
    </source>
</evidence>
<proteinExistence type="inferred from homology"/>
<evidence type="ECO:0000313" key="8">
    <source>
        <dbReference type="Proteomes" id="UP000229278"/>
    </source>
</evidence>
<dbReference type="EMBL" id="PDTV01000002">
    <property type="protein sequence ID" value="PIE83700.1"/>
    <property type="molecule type" value="Genomic_DNA"/>
</dbReference>
<evidence type="ECO:0000256" key="5">
    <source>
        <dbReference type="ARBA" id="ARBA00023136"/>
    </source>
</evidence>
<dbReference type="PANTHER" id="PTHR33514">
    <property type="entry name" value="PROTEIN ABCI12, CHLOROPLASTIC"/>
    <property type="match status" value="1"/>
</dbReference>
<keyword evidence="5 6" id="KW-0472">Membrane</keyword>
<keyword evidence="4 6" id="KW-1133">Transmembrane helix</keyword>
<dbReference type="CDD" id="cd16914">
    <property type="entry name" value="EcfT"/>
    <property type="match status" value="1"/>
</dbReference>
<evidence type="ECO:0000256" key="4">
    <source>
        <dbReference type="ARBA" id="ARBA00022989"/>
    </source>
</evidence>
<dbReference type="InterPro" id="IPR003339">
    <property type="entry name" value="ABC/ECF_trnsptr_transmembrane"/>
</dbReference>
<evidence type="ECO:0000256" key="2">
    <source>
        <dbReference type="ARBA" id="ARBA00008564"/>
    </source>
</evidence>
<dbReference type="Proteomes" id="UP000229278">
    <property type="component" value="Unassembled WGS sequence"/>
</dbReference>
<dbReference type="AlphaFoldDB" id="A0A2G6PHI2"/>
<dbReference type="PANTHER" id="PTHR33514:SF13">
    <property type="entry name" value="PROTEIN ABCI12, CHLOROPLASTIC"/>
    <property type="match status" value="1"/>
</dbReference>
<feature type="transmembrane region" description="Helical" evidence="6">
    <location>
        <begin position="214"/>
        <end position="238"/>
    </location>
</feature>
<dbReference type="Pfam" id="PF02361">
    <property type="entry name" value="CbiQ"/>
    <property type="match status" value="1"/>
</dbReference>
<comment type="caution">
    <text evidence="7">The sequence shown here is derived from an EMBL/GenBank/DDBJ whole genome shotgun (WGS) entry which is preliminary data.</text>
</comment>
<feature type="transmembrane region" description="Helical" evidence="6">
    <location>
        <begin position="62"/>
        <end position="82"/>
    </location>
</feature>
<organism evidence="7 8">
    <name type="scientific">Candidatus Contendibacter odensensis</name>
    <dbReference type="NCBI Taxonomy" id="1400860"/>
    <lineage>
        <taxon>Bacteria</taxon>
        <taxon>Pseudomonadati</taxon>
        <taxon>Pseudomonadota</taxon>
        <taxon>Gammaproteobacteria</taxon>
        <taxon>Candidatus Competibacteraceae</taxon>
        <taxon>Candidatus Contendibacter</taxon>
    </lineage>
</organism>
<sequence>MLNPTPLNLFPQPNRYFDPRAKLITYLLVCLLILLAIQLTELLPLTIIILLGIALGQHGKKWWQIMGLLGPTLLMFGIVVGLTSGLESAIAALLRLFTLTTASVLFFATTPPEELGESLLTSGLSPQVVFLLEGTLRFTPTMALLAREVREAQESRGIRLDGIYLLRNGYLLLAPLLADVMRFADDLAEALEIRGFGGSQRTPLTQYRFQIQDWMLVIGTTFAASAWIGYCFCLAGLVDGIYK</sequence>
<gene>
    <name evidence="7" type="ORF">CSA09_00175</name>
</gene>
<dbReference type="GO" id="GO:0005886">
    <property type="term" value="C:plasma membrane"/>
    <property type="evidence" value="ECO:0007669"/>
    <property type="project" value="TreeGrafter"/>
</dbReference>
<evidence type="ECO:0000256" key="3">
    <source>
        <dbReference type="ARBA" id="ARBA00022692"/>
    </source>
</evidence>
<evidence type="ECO:0000256" key="6">
    <source>
        <dbReference type="SAM" id="Phobius"/>
    </source>
</evidence>
<accession>A0A2G6PHI2</accession>
<protein>
    <submittedName>
        <fullName evidence="7">Cobalt transporter</fullName>
    </submittedName>
</protein>
<evidence type="ECO:0000256" key="1">
    <source>
        <dbReference type="ARBA" id="ARBA00004141"/>
    </source>
</evidence>
<keyword evidence="3 6" id="KW-0812">Transmembrane</keyword>
<reference evidence="7 8" key="1">
    <citation type="submission" date="2017-10" db="EMBL/GenBank/DDBJ databases">
        <title>Novel microbial diversity and functional potential in the marine mammal oral microbiome.</title>
        <authorList>
            <person name="Dudek N.K."/>
            <person name="Sun C.L."/>
            <person name="Burstein D."/>
            <person name="Kantor R.S."/>
            <person name="Aliaga Goltsman D.S."/>
            <person name="Bik E.M."/>
            <person name="Thomas B.C."/>
            <person name="Banfield J.F."/>
            <person name="Relman D.A."/>
        </authorList>
    </citation>
    <scope>NUCLEOTIDE SEQUENCE [LARGE SCALE GENOMIC DNA]</scope>
    <source>
        <strain evidence="7">DOLJORAL78_50_517</strain>
    </source>
</reference>
<name>A0A2G6PHI2_9GAMM</name>
<comment type="similarity">
    <text evidence="2">Belongs to the CbiQ family.</text>
</comment>
<feature type="transmembrane region" description="Helical" evidence="6">
    <location>
        <begin position="89"/>
        <end position="108"/>
    </location>
</feature>